<feature type="non-terminal residue" evidence="1">
    <location>
        <position position="1"/>
    </location>
</feature>
<sequence>AGNISDEITEIAVGDAPGIDANTPTISFVSVSPASGNTAMVLDEVVITILAGSSETGLTASGTQTVNGVESEFAETSSGNYTITYTVAEGNNNIIDDTDPLPVSIKLKDAAGNISDEITEIAVGDAPGIDANTPTISFVSVSPASGNTAMVLDEVVITILAGSSETGLTASGTQTVNGVESEFAETSSGNYTITYTVAEGNNNIIDDTDPLPVSIKLKDAAGNISDEITEIAVGDAPGIDANTPTISFVSVSPASGNTAMVLDEVVITILAGSSETGLTASGTQTVNGVESEFAE</sequence>
<dbReference type="AlphaFoldDB" id="X0UD66"/>
<gene>
    <name evidence="1" type="ORF">S01H1_19853</name>
</gene>
<accession>X0UD66</accession>
<organism evidence="1">
    <name type="scientific">marine sediment metagenome</name>
    <dbReference type="NCBI Taxonomy" id="412755"/>
    <lineage>
        <taxon>unclassified sequences</taxon>
        <taxon>metagenomes</taxon>
        <taxon>ecological metagenomes</taxon>
    </lineage>
</organism>
<reference evidence="1" key="1">
    <citation type="journal article" date="2014" name="Front. Microbiol.">
        <title>High frequency of phylogenetically diverse reductive dehalogenase-homologous genes in deep subseafloor sedimentary metagenomes.</title>
        <authorList>
            <person name="Kawai M."/>
            <person name="Futagami T."/>
            <person name="Toyoda A."/>
            <person name="Takaki Y."/>
            <person name="Nishi S."/>
            <person name="Hori S."/>
            <person name="Arai W."/>
            <person name="Tsubouchi T."/>
            <person name="Morono Y."/>
            <person name="Uchiyama I."/>
            <person name="Ito T."/>
            <person name="Fujiyama A."/>
            <person name="Inagaki F."/>
            <person name="Takami H."/>
        </authorList>
    </citation>
    <scope>NUCLEOTIDE SEQUENCE</scope>
    <source>
        <strain evidence="1">Expedition CK06-06</strain>
    </source>
</reference>
<proteinExistence type="predicted"/>
<name>X0UD66_9ZZZZ</name>
<comment type="caution">
    <text evidence="1">The sequence shown here is derived from an EMBL/GenBank/DDBJ whole genome shotgun (WGS) entry which is preliminary data.</text>
</comment>
<dbReference type="EMBL" id="BARS01010779">
    <property type="protein sequence ID" value="GAF97261.1"/>
    <property type="molecule type" value="Genomic_DNA"/>
</dbReference>
<evidence type="ECO:0008006" key="2">
    <source>
        <dbReference type="Google" id="ProtNLM"/>
    </source>
</evidence>
<feature type="non-terminal residue" evidence="1">
    <location>
        <position position="295"/>
    </location>
</feature>
<evidence type="ECO:0000313" key="1">
    <source>
        <dbReference type="EMBL" id="GAF97261.1"/>
    </source>
</evidence>
<protein>
    <recommendedName>
        <fullName evidence="2">Bacterial Ig-like domain-containing protein</fullName>
    </recommendedName>
</protein>